<keyword evidence="6" id="KW-0472">Membrane</keyword>
<reference evidence="8" key="1">
    <citation type="journal article" date="2014" name="Int. J. Syst. Evol. Microbiol.">
        <title>Complete genome sequence of Corynebacterium casei LMG S-19264T (=DSM 44701T), isolated from a smear-ripened cheese.</title>
        <authorList>
            <consortium name="US DOE Joint Genome Institute (JGI-PGF)"/>
            <person name="Walter F."/>
            <person name="Albersmeier A."/>
            <person name="Kalinowski J."/>
            <person name="Ruckert C."/>
        </authorList>
    </citation>
    <scope>NUCLEOTIDE SEQUENCE</scope>
    <source>
        <strain evidence="8">CGMCC 1.15448</strain>
    </source>
</reference>
<name>A0A8J2UCM6_9BACT</name>
<dbReference type="InterPro" id="IPR003594">
    <property type="entry name" value="HATPase_dom"/>
</dbReference>
<dbReference type="EMBL" id="BMJC01000002">
    <property type="protein sequence ID" value="GGA99378.1"/>
    <property type="molecule type" value="Genomic_DNA"/>
</dbReference>
<keyword evidence="6" id="KW-0812">Transmembrane</keyword>
<gene>
    <name evidence="8" type="ORF">GCM10011511_23370</name>
</gene>
<reference evidence="8" key="2">
    <citation type="submission" date="2020-09" db="EMBL/GenBank/DDBJ databases">
        <authorList>
            <person name="Sun Q."/>
            <person name="Zhou Y."/>
        </authorList>
    </citation>
    <scope>NUCLEOTIDE SEQUENCE</scope>
    <source>
        <strain evidence="8">CGMCC 1.15448</strain>
    </source>
</reference>
<dbReference type="Pfam" id="PF02518">
    <property type="entry name" value="HATPase_c"/>
    <property type="match status" value="1"/>
</dbReference>
<evidence type="ECO:0000256" key="4">
    <source>
        <dbReference type="ARBA" id="ARBA00022777"/>
    </source>
</evidence>
<dbReference type="InterPro" id="IPR005467">
    <property type="entry name" value="His_kinase_dom"/>
</dbReference>
<evidence type="ECO:0000256" key="5">
    <source>
        <dbReference type="ARBA" id="ARBA00023012"/>
    </source>
</evidence>
<dbReference type="GO" id="GO:0000160">
    <property type="term" value="P:phosphorelay signal transduction system"/>
    <property type="evidence" value="ECO:0007669"/>
    <property type="project" value="UniProtKB-KW"/>
</dbReference>
<dbReference type="PANTHER" id="PTHR24421">
    <property type="entry name" value="NITRATE/NITRITE SENSOR PROTEIN NARX-RELATED"/>
    <property type="match status" value="1"/>
</dbReference>
<evidence type="ECO:0000256" key="6">
    <source>
        <dbReference type="SAM" id="Phobius"/>
    </source>
</evidence>
<organism evidence="8 9">
    <name type="scientific">Puia dinghuensis</name>
    <dbReference type="NCBI Taxonomy" id="1792502"/>
    <lineage>
        <taxon>Bacteria</taxon>
        <taxon>Pseudomonadati</taxon>
        <taxon>Bacteroidota</taxon>
        <taxon>Chitinophagia</taxon>
        <taxon>Chitinophagales</taxon>
        <taxon>Chitinophagaceae</taxon>
        <taxon>Puia</taxon>
    </lineage>
</organism>
<dbReference type="PANTHER" id="PTHR24421:SF10">
    <property type="entry name" value="NITRATE_NITRITE SENSOR PROTEIN NARQ"/>
    <property type="match status" value="1"/>
</dbReference>
<dbReference type="InterPro" id="IPR036890">
    <property type="entry name" value="HATPase_C_sf"/>
</dbReference>
<dbReference type="SUPFAM" id="SSF55874">
    <property type="entry name" value="ATPase domain of HSP90 chaperone/DNA topoisomerase II/histidine kinase"/>
    <property type="match status" value="1"/>
</dbReference>
<feature type="transmembrane region" description="Helical" evidence="6">
    <location>
        <begin position="375"/>
        <end position="395"/>
    </location>
</feature>
<dbReference type="EC" id="2.7.13.3" evidence="2"/>
<dbReference type="GO" id="GO:0004673">
    <property type="term" value="F:protein histidine kinase activity"/>
    <property type="evidence" value="ECO:0007669"/>
    <property type="project" value="UniProtKB-EC"/>
</dbReference>
<dbReference type="InterPro" id="IPR050482">
    <property type="entry name" value="Sensor_HK_TwoCompSys"/>
</dbReference>
<protein>
    <recommendedName>
        <fullName evidence="2">histidine kinase</fullName>
        <ecNumber evidence="2">2.7.13.3</ecNumber>
    </recommendedName>
</protein>
<keyword evidence="6" id="KW-1133">Transmembrane helix</keyword>
<dbReference type="SMART" id="SM00387">
    <property type="entry name" value="HATPase_c"/>
    <property type="match status" value="1"/>
</dbReference>
<keyword evidence="4" id="KW-0418">Kinase</keyword>
<evidence type="ECO:0000313" key="9">
    <source>
        <dbReference type="Proteomes" id="UP000607559"/>
    </source>
</evidence>
<dbReference type="Gene3D" id="3.30.565.10">
    <property type="entry name" value="Histidine kinase-like ATPase, C-terminal domain"/>
    <property type="match status" value="1"/>
</dbReference>
<accession>A0A8J2UCM6</accession>
<sequence length="597" mass="66532">MAGHSLHAQVSDSLHHRLANLLVQYRARLLKDTDYLRSVDSIAPLLEGDDSLPGLLSTYRQIAFGDPTLGRRRANYYTYLALNAYNASKFGSAIYYSEKNNEERVRAGIFEKGELAHSDLFALSLYYNNRDYPKVIMKLLILGPALNRVPAAVTAGKASPEQVFLALSILETAVYTYAKTGDSVARMAAFRLAATIQQEVRRQPEKYARFLPQYNYLEHCTAYRNELSLGHPEAAQQLLHSAIDDVESADFPKNLKADYGVSLYTEAVDFYFDRNQVDSARRYLDILHGHGANAMYAVTDQGFLLVGDSRLLAGEGKYAEAYQALRKAWLLRDSAFYAVSSDKDNNLYALAEAENARAELLRSEESKHAAQRSNLLLFFILTMLVLGGVTAFLIYRARQQQRLLDLQGHLARNFHDTVGPMLLYANALVKKEADHRPSTALDELKSQIGQVMEAVRSISHDLKSNRLGTINGLGKELSTLLEKIREATGIGFTLTVDNDNRVLSHFQLTHLLKIVQELISNSIKHAGCSRIMVVIKGHPRNLQLDYSDDGRGMDPDVAATGIGLANIRERVASLQGLFELNNAFPEGYSIALSIPLL</sequence>
<dbReference type="Proteomes" id="UP000607559">
    <property type="component" value="Unassembled WGS sequence"/>
</dbReference>
<evidence type="ECO:0000256" key="3">
    <source>
        <dbReference type="ARBA" id="ARBA00022679"/>
    </source>
</evidence>
<evidence type="ECO:0000256" key="2">
    <source>
        <dbReference type="ARBA" id="ARBA00012438"/>
    </source>
</evidence>
<keyword evidence="3" id="KW-0808">Transferase</keyword>
<evidence type="ECO:0000256" key="1">
    <source>
        <dbReference type="ARBA" id="ARBA00000085"/>
    </source>
</evidence>
<dbReference type="AlphaFoldDB" id="A0A8J2UCM6"/>
<evidence type="ECO:0000259" key="7">
    <source>
        <dbReference type="PROSITE" id="PS50109"/>
    </source>
</evidence>
<dbReference type="PROSITE" id="PS50109">
    <property type="entry name" value="HIS_KIN"/>
    <property type="match status" value="1"/>
</dbReference>
<comment type="caution">
    <text evidence="8">The sequence shown here is derived from an EMBL/GenBank/DDBJ whole genome shotgun (WGS) entry which is preliminary data.</text>
</comment>
<proteinExistence type="predicted"/>
<comment type="catalytic activity">
    <reaction evidence="1">
        <text>ATP + protein L-histidine = ADP + protein N-phospho-L-histidine.</text>
        <dbReference type="EC" id="2.7.13.3"/>
    </reaction>
</comment>
<keyword evidence="5" id="KW-0902">Two-component regulatory system</keyword>
<feature type="domain" description="Histidine kinase" evidence="7">
    <location>
        <begin position="409"/>
        <end position="597"/>
    </location>
</feature>
<keyword evidence="9" id="KW-1185">Reference proteome</keyword>
<evidence type="ECO:0000313" key="8">
    <source>
        <dbReference type="EMBL" id="GGA99378.1"/>
    </source>
</evidence>
<dbReference type="CDD" id="cd16917">
    <property type="entry name" value="HATPase_UhpB-NarQ-NarX-like"/>
    <property type="match status" value="1"/>
</dbReference>